<feature type="transmembrane region" description="Helical" evidence="1">
    <location>
        <begin position="359"/>
        <end position="381"/>
    </location>
</feature>
<feature type="transmembrane region" description="Helical" evidence="1">
    <location>
        <begin position="401"/>
        <end position="424"/>
    </location>
</feature>
<name>A0A7W7K715_9SPHN</name>
<accession>A0A7W7K715</accession>
<keyword evidence="1" id="KW-1133">Transmembrane helix</keyword>
<feature type="transmembrane region" description="Helical" evidence="1">
    <location>
        <begin position="286"/>
        <end position="310"/>
    </location>
</feature>
<evidence type="ECO:0008006" key="4">
    <source>
        <dbReference type="Google" id="ProtNLM"/>
    </source>
</evidence>
<protein>
    <recommendedName>
        <fullName evidence="4">DUF2029 domain-containing protein</fullName>
    </recommendedName>
</protein>
<dbReference type="RefSeq" id="WP_184242706.1">
    <property type="nucleotide sequence ID" value="NZ_JACHLR010000002.1"/>
</dbReference>
<dbReference type="AlphaFoldDB" id="A0A7W7K715"/>
<gene>
    <name evidence="2" type="ORF">HNO88_000736</name>
</gene>
<feature type="transmembrane region" description="Helical" evidence="1">
    <location>
        <begin position="155"/>
        <end position="171"/>
    </location>
</feature>
<organism evidence="2 3">
    <name type="scientific">Novosphingobium chloroacetimidivorans</name>
    <dbReference type="NCBI Taxonomy" id="1428314"/>
    <lineage>
        <taxon>Bacteria</taxon>
        <taxon>Pseudomonadati</taxon>
        <taxon>Pseudomonadota</taxon>
        <taxon>Alphaproteobacteria</taxon>
        <taxon>Sphingomonadales</taxon>
        <taxon>Sphingomonadaceae</taxon>
        <taxon>Novosphingobium</taxon>
    </lineage>
</organism>
<reference evidence="2 3" key="1">
    <citation type="submission" date="2020-08" db="EMBL/GenBank/DDBJ databases">
        <title>Functional genomics of gut bacteria from endangered species of beetles.</title>
        <authorList>
            <person name="Carlos-Shanley C."/>
        </authorList>
    </citation>
    <scope>NUCLEOTIDE SEQUENCE [LARGE SCALE GENOMIC DNA]</scope>
    <source>
        <strain evidence="2 3">S00245</strain>
    </source>
</reference>
<dbReference type="Proteomes" id="UP000555448">
    <property type="component" value="Unassembled WGS sequence"/>
</dbReference>
<feature type="transmembrane region" description="Helical" evidence="1">
    <location>
        <begin position="104"/>
        <end position="126"/>
    </location>
</feature>
<feature type="transmembrane region" description="Helical" evidence="1">
    <location>
        <begin position="322"/>
        <end position="347"/>
    </location>
</feature>
<evidence type="ECO:0000256" key="1">
    <source>
        <dbReference type="SAM" id="Phobius"/>
    </source>
</evidence>
<evidence type="ECO:0000313" key="2">
    <source>
        <dbReference type="EMBL" id="MBB4857429.1"/>
    </source>
</evidence>
<feature type="transmembrane region" description="Helical" evidence="1">
    <location>
        <begin position="12"/>
        <end position="34"/>
    </location>
</feature>
<keyword evidence="1" id="KW-0812">Transmembrane</keyword>
<comment type="caution">
    <text evidence="2">The sequence shown here is derived from an EMBL/GenBank/DDBJ whole genome shotgun (WGS) entry which is preliminary data.</text>
</comment>
<feature type="transmembrane region" description="Helical" evidence="1">
    <location>
        <begin position="178"/>
        <end position="199"/>
    </location>
</feature>
<keyword evidence="3" id="KW-1185">Reference proteome</keyword>
<dbReference type="EMBL" id="JACHLR010000002">
    <property type="protein sequence ID" value="MBB4857429.1"/>
    <property type="molecule type" value="Genomic_DNA"/>
</dbReference>
<evidence type="ECO:0000313" key="3">
    <source>
        <dbReference type="Proteomes" id="UP000555448"/>
    </source>
</evidence>
<feature type="transmembrane region" description="Helical" evidence="1">
    <location>
        <begin position="205"/>
        <end position="225"/>
    </location>
</feature>
<keyword evidence="1" id="KW-0472">Membrane</keyword>
<proteinExistence type="predicted"/>
<sequence>MSAAPRDRAPGQWIEHVLAGAILVCGLLVAYHTVSEGYFPAPFFYDSDDTFRDWFSTAIWAHEKGAYDTWFSVYPPLSFVILKFTGLPACYEFAPLSTIRDCDWLGLVVIHVFYVLNAVLVSVIFMRIDRRTALPRAFAFTAGMPMLFGLERGNIILLTITCVMLGWGPLIRSARWRWAYIGLTVNFKVYLIAAVLVQLVKRRWLWVEGAVIGTILVYVISYIIFGEGTPGEIVFNLFNFAQGFYSTEATVLSIWYASSLNALYNVLTSSSAPVTFLLGEQLTNQLTLAVLLIMRSGQLLALLAIVAAWIRPEVVSPHRLTMLGLGFVMIVQENPPYALPILFFFIFMERWKGWLVPPAIALTYLISLPGELALGPGFWTFEFSYIGNRFVAIERSLALGMFLRPLGLMLIVALFSLDTLVAVWRDVRQEGWAQRWRFRNDAPILPRVRPPVFRAPGTAKGAQGAV</sequence>